<protein>
    <submittedName>
        <fullName evidence="2">Uncharacterized protein</fullName>
    </submittedName>
</protein>
<gene>
    <name evidence="2" type="ORF">OYC64_010311</name>
</gene>
<feature type="region of interest" description="Disordered" evidence="1">
    <location>
        <begin position="52"/>
        <end position="73"/>
    </location>
</feature>
<proteinExistence type="predicted"/>
<evidence type="ECO:0000313" key="3">
    <source>
        <dbReference type="Proteomes" id="UP001619887"/>
    </source>
</evidence>
<reference evidence="2 3" key="1">
    <citation type="journal article" date="2022" name="G3 (Bethesda)">
        <title>Evaluating Illumina-, Nanopore-, and PacBio-based genome assembly strategies with the bald notothen, Trematomus borchgrevinki.</title>
        <authorList>
            <person name="Rayamajhi N."/>
            <person name="Cheng C.C."/>
            <person name="Catchen J.M."/>
        </authorList>
    </citation>
    <scope>NUCLEOTIDE SEQUENCE [LARGE SCALE GENOMIC DNA]</scope>
    <source>
        <strain evidence="2">AGRC-2024</strain>
    </source>
</reference>
<keyword evidence="3" id="KW-1185">Reference proteome</keyword>
<accession>A0ABD2GX68</accession>
<dbReference type="AlphaFoldDB" id="A0ABD2GX68"/>
<dbReference type="Proteomes" id="UP001619887">
    <property type="component" value="Unassembled WGS sequence"/>
</dbReference>
<sequence length="73" mass="7552">MPGPPTTLRGGLLGHMPAWPGGLGPGAAALYWRFQQASRDLTGLPLLGGFHNPEVPGSSRFRGGHRGGGFNGM</sequence>
<evidence type="ECO:0000313" key="2">
    <source>
        <dbReference type="EMBL" id="KAL3058106.1"/>
    </source>
</evidence>
<comment type="caution">
    <text evidence="2">The sequence shown here is derived from an EMBL/GenBank/DDBJ whole genome shotgun (WGS) entry which is preliminary data.</text>
</comment>
<name>A0ABD2GX68_PAGBO</name>
<reference evidence="2 3" key="2">
    <citation type="journal article" date="2024" name="G3 (Bethesda)">
        <title>The genome of the cryopelagic Antarctic bald notothen, Trematomus borchgrevinki.</title>
        <authorList>
            <person name="Rayamajhi N."/>
            <person name="Rivera-Colon A.G."/>
            <person name="Minhas B.F."/>
            <person name="Cheng C.C."/>
            <person name="Catchen J.M."/>
        </authorList>
    </citation>
    <scope>NUCLEOTIDE SEQUENCE [LARGE SCALE GENOMIC DNA]</scope>
    <source>
        <strain evidence="2">AGRC-2024</strain>
    </source>
</reference>
<dbReference type="EMBL" id="JBIYXZ010002074">
    <property type="protein sequence ID" value="KAL3058106.1"/>
    <property type="molecule type" value="Genomic_DNA"/>
</dbReference>
<evidence type="ECO:0000256" key="1">
    <source>
        <dbReference type="SAM" id="MobiDB-lite"/>
    </source>
</evidence>
<organism evidence="2 3">
    <name type="scientific">Pagothenia borchgrevinki</name>
    <name type="common">Bald rockcod</name>
    <name type="synonym">Trematomus borchgrevinki</name>
    <dbReference type="NCBI Taxonomy" id="8213"/>
    <lineage>
        <taxon>Eukaryota</taxon>
        <taxon>Metazoa</taxon>
        <taxon>Chordata</taxon>
        <taxon>Craniata</taxon>
        <taxon>Vertebrata</taxon>
        <taxon>Euteleostomi</taxon>
        <taxon>Actinopterygii</taxon>
        <taxon>Neopterygii</taxon>
        <taxon>Teleostei</taxon>
        <taxon>Neoteleostei</taxon>
        <taxon>Acanthomorphata</taxon>
        <taxon>Eupercaria</taxon>
        <taxon>Perciformes</taxon>
        <taxon>Notothenioidei</taxon>
        <taxon>Nototheniidae</taxon>
        <taxon>Pagothenia</taxon>
    </lineage>
</organism>